<evidence type="ECO:0000313" key="1">
    <source>
        <dbReference type="EMBL" id="KIM38586.1"/>
    </source>
</evidence>
<sequence length="181" mass="19972">MATQGRGSPMWLTEPSSTLPDVYRRQGIAISDVGRITDSGGFDFIFNICHSVDHPINQGGVPEGFSPILPQLQPCDIHKHTVFHLNSYLASASVEKSHRENDSSPPSGFRGITFESSASEGAILTMPQGSHAEDLANVARFRKYFADNAESWYRYINNECGREIRNGNLRLVIGCDKASAW</sequence>
<keyword evidence="2" id="KW-1185">Reference proteome</keyword>
<gene>
    <name evidence="1" type="ORF">M413DRAFT_75933</name>
</gene>
<feature type="non-terminal residue" evidence="1">
    <location>
        <position position="1"/>
    </location>
</feature>
<dbReference type="HOGENOM" id="CLU_021108_5_1_1"/>
<reference evidence="1 2" key="1">
    <citation type="submission" date="2014-04" db="EMBL/GenBank/DDBJ databases">
        <authorList>
            <consortium name="DOE Joint Genome Institute"/>
            <person name="Kuo A."/>
            <person name="Gay G."/>
            <person name="Dore J."/>
            <person name="Kohler A."/>
            <person name="Nagy L.G."/>
            <person name="Floudas D."/>
            <person name="Copeland A."/>
            <person name="Barry K.W."/>
            <person name="Cichocki N."/>
            <person name="Veneault-Fourrey C."/>
            <person name="LaButti K."/>
            <person name="Lindquist E.A."/>
            <person name="Lipzen A."/>
            <person name="Lundell T."/>
            <person name="Morin E."/>
            <person name="Murat C."/>
            <person name="Sun H."/>
            <person name="Tunlid A."/>
            <person name="Henrissat B."/>
            <person name="Grigoriev I.V."/>
            <person name="Hibbett D.S."/>
            <person name="Martin F."/>
            <person name="Nordberg H.P."/>
            <person name="Cantor M.N."/>
            <person name="Hua S.X."/>
        </authorList>
    </citation>
    <scope>NUCLEOTIDE SEQUENCE [LARGE SCALE GENOMIC DNA]</scope>
    <source>
        <strain evidence="2">h7</strain>
    </source>
</reference>
<accession>A0A0C3C4S6</accession>
<organism evidence="1 2">
    <name type="scientific">Hebeloma cylindrosporum</name>
    <dbReference type="NCBI Taxonomy" id="76867"/>
    <lineage>
        <taxon>Eukaryota</taxon>
        <taxon>Fungi</taxon>
        <taxon>Dikarya</taxon>
        <taxon>Basidiomycota</taxon>
        <taxon>Agaricomycotina</taxon>
        <taxon>Agaricomycetes</taxon>
        <taxon>Agaricomycetidae</taxon>
        <taxon>Agaricales</taxon>
        <taxon>Agaricineae</taxon>
        <taxon>Hymenogastraceae</taxon>
        <taxon>Hebeloma</taxon>
    </lineage>
</organism>
<proteinExistence type="predicted"/>
<dbReference type="Proteomes" id="UP000053424">
    <property type="component" value="Unassembled WGS sequence"/>
</dbReference>
<dbReference type="AlphaFoldDB" id="A0A0C3C4S6"/>
<evidence type="ECO:0000313" key="2">
    <source>
        <dbReference type="Proteomes" id="UP000053424"/>
    </source>
</evidence>
<dbReference type="EMBL" id="KN831790">
    <property type="protein sequence ID" value="KIM38586.1"/>
    <property type="molecule type" value="Genomic_DNA"/>
</dbReference>
<reference evidence="2" key="2">
    <citation type="submission" date="2015-01" db="EMBL/GenBank/DDBJ databases">
        <title>Evolutionary Origins and Diversification of the Mycorrhizal Mutualists.</title>
        <authorList>
            <consortium name="DOE Joint Genome Institute"/>
            <consortium name="Mycorrhizal Genomics Consortium"/>
            <person name="Kohler A."/>
            <person name="Kuo A."/>
            <person name="Nagy L.G."/>
            <person name="Floudas D."/>
            <person name="Copeland A."/>
            <person name="Barry K.W."/>
            <person name="Cichocki N."/>
            <person name="Veneault-Fourrey C."/>
            <person name="LaButti K."/>
            <person name="Lindquist E.A."/>
            <person name="Lipzen A."/>
            <person name="Lundell T."/>
            <person name="Morin E."/>
            <person name="Murat C."/>
            <person name="Riley R."/>
            <person name="Ohm R."/>
            <person name="Sun H."/>
            <person name="Tunlid A."/>
            <person name="Henrissat B."/>
            <person name="Grigoriev I.V."/>
            <person name="Hibbett D.S."/>
            <person name="Martin F."/>
        </authorList>
    </citation>
    <scope>NUCLEOTIDE SEQUENCE [LARGE SCALE GENOMIC DNA]</scope>
    <source>
        <strain evidence="2">h7</strain>
    </source>
</reference>
<dbReference type="OrthoDB" id="3222453at2759"/>
<name>A0A0C3C4S6_HEBCY</name>
<protein>
    <submittedName>
        <fullName evidence="1">Uncharacterized protein</fullName>
    </submittedName>
</protein>